<dbReference type="EMBL" id="JBEPEK010000668">
    <property type="protein sequence ID" value="MER7186833.1"/>
    <property type="molecule type" value="Genomic_DNA"/>
</dbReference>
<keyword evidence="1" id="KW-0472">Membrane</keyword>
<reference evidence="2 3" key="1">
    <citation type="submission" date="2024-06" db="EMBL/GenBank/DDBJ databases">
        <title>The Natural Products Discovery Center: Release of the First 8490 Sequenced Strains for Exploring Actinobacteria Biosynthetic Diversity.</title>
        <authorList>
            <person name="Kalkreuter E."/>
            <person name="Kautsar S.A."/>
            <person name="Yang D."/>
            <person name="Bader C.D."/>
            <person name="Teijaro C.N."/>
            <person name="Fluegel L."/>
            <person name="Davis C.M."/>
            <person name="Simpson J.R."/>
            <person name="Lauterbach L."/>
            <person name="Steele A.D."/>
            <person name="Gui C."/>
            <person name="Meng S."/>
            <person name="Li G."/>
            <person name="Viehrig K."/>
            <person name="Ye F."/>
            <person name="Su P."/>
            <person name="Kiefer A.F."/>
            <person name="Nichols A."/>
            <person name="Cepeda A.J."/>
            <person name="Yan W."/>
            <person name="Fan B."/>
            <person name="Jiang Y."/>
            <person name="Adhikari A."/>
            <person name="Zheng C.-J."/>
            <person name="Schuster L."/>
            <person name="Cowan T.M."/>
            <person name="Smanski M.J."/>
            <person name="Chevrette M.G."/>
            <person name="De Carvalho L.P.S."/>
            <person name="Shen B."/>
        </authorList>
    </citation>
    <scope>NUCLEOTIDE SEQUENCE [LARGE SCALE GENOMIC DNA]</scope>
    <source>
        <strain evidence="2 3">NPDC000234</strain>
    </source>
</reference>
<accession>A0ABV1XCY1</accession>
<keyword evidence="1" id="KW-1133">Transmembrane helix</keyword>
<feature type="transmembrane region" description="Helical" evidence="1">
    <location>
        <begin position="9"/>
        <end position="29"/>
    </location>
</feature>
<protein>
    <submittedName>
        <fullName evidence="2">Uncharacterized protein</fullName>
    </submittedName>
</protein>
<evidence type="ECO:0000256" key="1">
    <source>
        <dbReference type="SAM" id="Phobius"/>
    </source>
</evidence>
<proteinExistence type="predicted"/>
<organism evidence="2 3">
    <name type="scientific">Streptomyces hyaluromycini</name>
    <dbReference type="NCBI Taxonomy" id="1377993"/>
    <lineage>
        <taxon>Bacteria</taxon>
        <taxon>Bacillati</taxon>
        <taxon>Actinomycetota</taxon>
        <taxon>Actinomycetes</taxon>
        <taxon>Kitasatosporales</taxon>
        <taxon>Streptomycetaceae</taxon>
        <taxon>Streptomyces</taxon>
    </lineage>
</organism>
<keyword evidence="1" id="KW-0812">Transmembrane</keyword>
<comment type="caution">
    <text evidence="2">The sequence shown here is derived from an EMBL/GenBank/DDBJ whole genome shotgun (WGS) entry which is preliminary data.</text>
</comment>
<feature type="transmembrane region" description="Helical" evidence="1">
    <location>
        <begin position="41"/>
        <end position="60"/>
    </location>
</feature>
<dbReference type="RefSeq" id="WP_350790807.1">
    <property type="nucleotide sequence ID" value="NZ_JBEPEK010000668.1"/>
</dbReference>
<evidence type="ECO:0000313" key="3">
    <source>
        <dbReference type="Proteomes" id="UP001474181"/>
    </source>
</evidence>
<gene>
    <name evidence="2" type="ORF">ABT404_46495</name>
</gene>
<dbReference type="Proteomes" id="UP001474181">
    <property type="component" value="Unassembled WGS sequence"/>
</dbReference>
<keyword evidence="3" id="KW-1185">Reference proteome</keyword>
<name>A0ABV1XCY1_9ACTN</name>
<evidence type="ECO:0000313" key="2">
    <source>
        <dbReference type="EMBL" id="MER7186833.1"/>
    </source>
</evidence>
<sequence>MVRYVHHQLIAVVEAGAAMAVTAPVVLGVRGLPQVDTLKVALLLYFAGASAFFGLLAVSTGSRWLGGEKRDFESAVPLADPEAILPASRESWRRSFDGVFAVLVALPSLVFGLLWSPWAIGWAVFFVPERIVKGVYVFFWERRHGLLLWRGRVEEQPLGKDQFLYSSPRIATPG</sequence>